<dbReference type="InterPro" id="IPR027303">
    <property type="entry name" value="Gln_synth_gly_rich_site"/>
</dbReference>
<dbReference type="STRING" id="461836.A0A0L0D4U9"/>
<dbReference type="EMBL" id="GL349445">
    <property type="protein sequence ID" value="KNC47086.1"/>
    <property type="molecule type" value="Genomic_DNA"/>
</dbReference>
<evidence type="ECO:0000313" key="5">
    <source>
        <dbReference type="Proteomes" id="UP000054408"/>
    </source>
</evidence>
<sequence>MLSATYLGSTRRAALSAISTGSRWLSSTLASSSASVVDASYGADRFSFSLLSSESQAALAECETNGTPLSAAAADDIAATLHDWAVSRGAVSYSHMFSPLREGPAEKHDSFLAFKSGRVTSAFTGSMLLSGETDGSSFPNGGLRGTHRAGAYTAWDVTSAPWVRSGTLCLPSVFVTHEGTPIDEKTPLLRSMEAISEASLKVLRALGDKDSTKVVPEVGWEQEFFVLDRELVLQRPDVVTSGRTLVGAAPSRGQQTDANYFGAVPPRVKAMLRDVQDELWSLGISCATLHNEVAPAQHETAPIFGVTNVAADENKLMMQVLKDVAAEHELFVLLHEKPFANLNGSGKHNNWSLTTSTGVNLCAPGSASFEQAAFTTFTAAVVHAFAHHGDLLRASVATAGNDHRLGAQEAPPAIMSMYLGENLTAHMDAVLAGGALEGYSEDARRVLGLGTRAVPPLRASVEDRNRTAPMPFIGNRFEFRAVGSNQDISTSLTFLHAAVIDGLEAISKRTDAGDSIRDAVSAVLADSMHVVFNGDAYSDEWAEEAERRGLPNNRDSASALGAIAADKNVDLLSSTGILEREAVFARAEIAMEAYSATIELEATAMLKMLQQGYLPAAATDEATTGGAASTTSFSADKAGIYGDLTAATAKLAADLDSLRGALSGEAPAAATKVAAGVASTMATTRAAADTAELVLPASLYPYPTYEELLFRHHTHSAYERA</sequence>
<dbReference type="InterPro" id="IPR052725">
    <property type="entry name" value="GS_Type-3"/>
</dbReference>
<dbReference type="Pfam" id="PF12437">
    <property type="entry name" value="GSIII_N"/>
    <property type="match status" value="1"/>
</dbReference>
<evidence type="ECO:0000256" key="1">
    <source>
        <dbReference type="PROSITE-ProRule" id="PRU01331"/>
    </source>
</evidence>
<dbReference type="InterPro" id="IPR022147">
    <property type="entry name" value="GSIII_N"/>
</dbReference>
<dbReference type="InterPro" id="IPR014746">
    <property type="entry name" value="Gln_synth/guanido_kin_cat_dom"/>
</dbReference>
<dbReference type="PANTHER" id="PTHR42974:SF1">
    <property type="entry name" value="TYPE-3 GLUTAMINE SYNTHETASE"/>
    <property type="match status" value="1"/>
</dbReference>
<dbReference type="PROSITE" id="PS00181">
    <property type="entry name" value="GLNA_ATP"/>
    <property type="match status" value="1"/>
</dbReference>
<dbReference type="GO" id="GO:0004356">
    <property type="term" value="F:glutamine synthetase activity"/>
    <property type="evidence" value="ECO:0007669"/>
    <property type="project" value="InterPro"/>
</dbReference>
<dbReference type="Pfam" id="PF00120">
    <property type="entry name" value="Gln-synt_C"/>
    <property type="match status" value="1"/>
</dbReference>
<dbReference type="SMART" id="SM01230">
    <property type="entry name" value="Gln-synt_C"/>
    <property type="match status" value="1"/>
</dbReference>
<evidence type="ECO:0000313" key="4">
    <source>
        <dbReference type="EMBL" id="KNC47086.1"/>
    </source>
</evidence>
<dbReference type="AlphaFoldDB" id="A0A0L0D4U9"/>
<dbReference type="RefSeq" id="XP_013760002.1">
    <property type="nucleotide sequence ID" value="XM_013904548.1"/>
</dbReference>
<dbReference type="OMA" id="VKWETYT"/>
<feature type="domain" description="GS catalytic" evidence="3">
    <location>
        <begin position="184"/>
        <end position="613"/>
    </location>
</feature>
<dbReference type="eggNOG" id="ENOG502QQE3">
    <property type="taxonomic scope" value="Eukaryota"/>
</dbReference>
<dbReference type="Pfam" id="PF18318">
    <property type="entry name" value="Gln-synt_C-ter"/>
    <property type="match status" value="1"/>
</dbReference>
<gene>
    <name evidence="4" type="ORF">AMSG_11769</name>
</gene>
<keyword evidence="5" id="KW-1185">Reference proteome</keyword>
<evidence type="ECO:0000259" key="3">
    <source>
        <dbReference type="PROSITE" id="PS51987"/>
    </source>
</evidence>
<dbReference type="InterPro" id="IPR008146">
    <property type="entry name" value="Gln_synth_cat_dom"/>
</dbReference>
<dbReference type="InterPro" id="IPR040577">
    <property type="entry name" value="Gln-synt_C"/>
</dbReference>
<dbReference type="PROSITE" id="PS51987">
    <property type="entry name" value="GS_CATALYTIC"/>
    <property type="match status" value="1"/>
</dbReference>
<accession>A0A0L0D4U9</accession>
<evidence type="ECO:0000256" key="2">
    <source>
        <dbReference type="RuleBase" id="RU000384"/>
    </source>
</evidence>
<dbReference type="OrthoDB" id="415358at2759"/>
<dbReference type="GeneID" id="25569684"/>
<reference evidence="4 5" key="1">
    <citation type="submission" date="2010-05" db="EMBL/GenBank/DDBJ databases">
        <title>The Genome Sequence of Thecamonas trahens ATCC 50062.</title>
        <authorList>
            <consortium name="The Broad Institute Genome Sequencing Platform"/>
            <person name="Russ C."/>
            <person name="Cuomo C."/>
            <person name="Shea T."/>
            <person name="Young S.K."/>
            <person name="Zeng Q."/>
            <person name="Koehrsen M."/>
            <person name="Haas B."/>
            <person name="Borodovsky M."/>
            <person name="Guigo R."/>
            <person name="Alvarado L."/>
            <person name="Berlin A."/>
            <person name="Bochicchio J."/>
            <person name="Borenstein D."/>
            <person name="Chapman S."/>
            <person name="Chen Z."/>
            <person name="Freedman E."/>
            <person name="Gellesch M."/>
            <person name="Goldberg J."/>
            <person name="Griggs A."/>
            <person name="Gujja S."/>
            <person name="Heilman E."/>
            <person name="Heiman D."/>
            <person name="Hepburn T."/>
            <person name="Howarth C."/>
            <person name="Jen D."/>
            <person name="Larson L."/>
            <person name="Mehta T."/>
            <person name="Park D."/>
            <person name="Pearson M."/>
            <person name="Roberts A."/>
            <person name="Saif S."/>
            <person name="Shenoy N."/>
            <person name="Sisk P."/>
            <person name="Stolte C."/>
            <person name="Sykes S."/>
            <person name="Thomson T."/>
            <person name="Walk T."/>
            <person name="White J."/>
            <person name="Yandava C."/>
            <person name="Burger G."/>
            <person name="Gray M.W."/>
            <person name="Holland P.W.H."/>
            <person name="King N."/>
            <person name="Lang F.B.F."/>
            <person name="Roger A.J."/>
            <person name="Ruiz-Trillo I."/>
            <person name="Lander E."/>
            <person name="Nusbaum C."/>
        </authorList>
    </citation>
    <scope>NUCLEOTIDE SEQUENCE [LARGE SCALE GENOMIC DNA]</scope>
    <source>
        <strain evidence="4 5">ATCC 50062</strain>
    </source>
</reference>
<dbReference type="Gene3D" id="3.30.590.10">
    <property type="entry name" value="Glutamine synthetase/guanido kinase, catalytic domain"/>
    <property type="match status" value="1"/>
</dbReference>
<protein>
    <recommendedName>
        <fullName evidence="3">GS catalytic domain-containing protein</fullName>
    </recommendedName>
</protein>
<organism evidence="4 5">
    <name type="scientific">Thecamonas trahens ATCC 50062</name>
    <dbReference type="NCBI Taxonomy" id="461836"/>
    <lineage>
        <taxon>Eukaryota</taxon>
        <taxon>Apusozoa</taxon>
        <taxon>Apusomonadida</taxon>
        <taxon>Apusomonadidae</taxon>
        <taxon>Thecamonas</taxon>
    </lineage>
</organism>
<dbReference type="Proteomes" id="UP000054408">
    <property type="component" value="Unassembled WGS sequence"/>
</dbReference>
<name>A0A0L0D4U9_THETB</name>
<dbReference type="SUPFAM" id="SSF55931">
    <property type="entry name" value="Glutamine synthetase/guanido kinase"/>
    <property type="match status" value="1"/>
</dbReference>
<proteinExistence type="inferred from homology"/>
<comment type="similarity">
    <text evidence="1 2">Belongs to the glutamine synthetase family.</text>
</comment>
<dbReference type="PANTHER" id="PTHR42974">
    <property type="entry name" value="GLUTAMINE SYNTHETASE"/>
    <property type="match status" value="1"/>
</dbReference>